<dbReference type="EC" id="2.7.13.3" evidence="2"/>
<dbReference type="SMART" id="SM00388">
    <property type="entry name" value="HisKA"/>
    <property type="match status" value="1"/>
</dbReference>
<dbReference type="CDD" id="cd00130">
    <property type="entry name" value="PAS"/>
    <property type="match status" value="1"/>
</dbReference>
<dbReference type="InterPro" id="IPR003661">
    <property type="entry name" value="HisK_dim/P_dom"/>
</dbReference>
<proteinExistence type="predicted"/>
<evidence type="ECO:0000259" key="7">
    <source>
        <dbReference type="PROSITE" id="PS50109"/>
    </source>
</evidence>
<dbReference type="InterPro" id="IPR036890">
    <property type="entry name" value="HATPase_C_sf"/>
</dbReference>
<accession>A0A5D4XP99</accession>
<evidence type="ECO:0000313" key="9">
    <source>
        <dbReference type="Proteomes" id="UP000324973"/>
    </source>
</evidence>
<dbReference type="PANTHER" id="PTHR42878:SF15">
    <property type="entry name" value="BACTERIOPHYTOCHROME"/>
    <property type="match status" value="1"/>
</dbReference>
<keyword evidence="3" id="KW-0597">Phosphoprotein</keyword>
<dbReference type="InterPro" id="IPR035965">
    <property type="entry name" value="PAS-like_dom_sf"/>
</dbReference>
<evidence type="ECO:0000256" key="1">
    <source>
        <dbReference type="ARBA" id="ARBA00000085"/>
    </source>
</evidence>
<sequence>MALLSPEGEWLAANAALCRLLDRPAHELVGTRAHEHLFDPRTRQDIADWLARPAVASRAREVEGEGDWRVSLEPLAGDGADPAAILLQCEVVGEALHRHQDTARMQDHLAHGISHDLRAPLRSIAGFAAKLDESGAVGDAGRTDLARIRAATVRAERLVDALLQLLRAARQPLREDEVDVSLLCEWVFSELRDEQPGRMADIEVPPALFAHGDEHALKTLLRQVLENAWKFSAGRERVDIKVEGAVEDDRLRLAIHDRGCGFDMRYADKLFLPFQRLHGAEQGAGHGLGLAIAQQVAQRHGGRMWARSQPDEGSSFFIELPAASGRGQDPMP</sequence>
<dbReference type="Proteomes" id="UP000324973">
    <property type="component" value="Unassembled WGS sequence"/>
</dbReference>
<dbReference type="Gene3D" id="3.30.565.10">
    <property type="entry name" value="Histidine kinase-like ATPase, C-terminal domain"/>
    <property type="match status" value="1"/>
</dbReference>
<dbReference type="AlphaFoldDB" id="A0A5D4XP99"/>
<name>A0A5D4XP99_9GAMM</name>
<evidence type="ECO:0000256" key="4">
    <source>
        <dbReference type="ARBA" id="ARBA00022679"/>
    </source>
</evidence>
<dbReference type="GO" id="GO:0030295">
    <property type="term" value="F:protein kinase activator activity"/>
    <property type="evidence" value="ECO:0007669"/>
    <property type="project" value="TreeGrafter"/>
</dbReference>
<dbReference type="Gene3D" id="1.10.287.130">
    <property type="match status" value="1"/>
</dbReference>
<dbReference type="PROSITE" id="PS50109">
    <property type="entry name" value="HIS_KIN"/>
    <property type="match status" value="1"/>
</dbReference>
<dbReference type="GO" id="GO:0000156">
    <property type="term" value="F:phosphorelay response regulator activity"/>
    <property type="evidence" value="ECO:0007669"/>
    <property type="project" value="TreeGrafter"/>
</dbReference>
<dbReference type="PANTHER" id="PTHR42878">
    <property type="entry name" value="TWO-COMPONENT HISTIDINE KINASE"/>
    <property type="match status" value="1"/>
</dbReference>
<gene>
    <name evidence="8" type="ORF">FZO89_09575</name>
</gene>
<dbReference type="SMART" id="SM00387">
    <property type="entry name" value="HATPase_c"/>
    <property type="match status" value="1"/>
</dbReference>
<feature type="domain" description="Histidine kinase" evidence="7">
    <location>
        <begin position="112"/>
        <end position="324"/>
    </location>
</feature>
<evidence type="ECO:0000256" key="5">
    <source>
        <dbReference type="ARBA" id="ARBA00022777"/>
    </source>
</evidence>
<dbReference type="GO" id="GO:0005886">
    <property type="term" value="C:plasma membrane"/>
    <property type="evidence" value="ECO:0007669"/>
    <property type="project" value="UniProtKB-ARBA"/>
</dbReference>
<keyword evidence="9" id="KW-1185">Reference proteome</keyword>
<dbReference type="InterPro" id="IPR003594">
    <property type="entry name" value="HATPase_dom"/>
</dbReference>
<comment type="caution">
    <text evidence="8">The sequence shown here is derived from an EMBL/GenBank/DDBJ whole genome shotgun (WGS) entry which is preliminary data.</text>
</comment>
<evidence type="ECO:0000256" key="6">
    <source>
        <dbReference type="ARBA" id="ARBA00023136"/>
    </source>
</evidence>
<reference evidence="8 9" key="1">
    <citation type="submission" date="2019-08" db="EMBL/GenBank/DDBJ databases">
        <title>Luteimonas viscosus sp. nov., isolated from soil of a sunflower field.</title>
        <authorList>
            <person name="Jianli Z."/>
            <person name="Ying Z."/>
        </authorList>
    </citation>
    <scope>NUCLEOTIDE SEQUENCE [LARGE SCALE GENOMIC DNA]</scope>
    <source>
        <strain evidence="8 9">XBU10</strain>
    </source>
</reference>
<dbReference type="GO" id="GO:0007234">
    <property type="term" value="P:osmosensory signaling via phosphorelay pathway"/>
    <property type="evidence" value="ECO:0007669"/>
    <property type="project" value="TreeGrafter"/>
</dbReference>
<evidence type="ECO:0000256" key="2">
    <source>
        <dbReference type="ARBA" id="ARBA00012438"/>
    </source>
</evidence>
<dbReference type="RefSeq" id="WP_149103037.1">
    <property type="nucleotide sequence ID" value="NZ_VTFT01000001.1"/>
</dbReference>
<dbReference type="Pfam" id="PF02518">
    <property type="entry name" value="HATPase_c"/>
    <property type="match status" value="1"/>
</dbReference>
<dbReference type="SUPFAM" id="SSF47384">
    <property type="entry name" value="Homodimeric domain of signal transducing histidine kinase"/>
    <property type="match status" value="1"/>
</dbReference>
<keyword evidence="5" id="KW-0418">Kinase</keyword>
<dbReference type="PRINTS" id="PR00344">
    <property type="entry name" value="BCTRLSENSOR"/>
</dbReference>
<organism evidence="8 9">
    <name type="scientific">Luteimonas viscosa</name>
    <dbReference type="NCBI Taxonomy" id="1132694"/>
    <lineage>
        <taxon>Bacteria</taxon>
        <taxon>Pseudomonadati</taxon>
        <taxon>Pseudomonadota</taxon>
        <taxon>Gammaproteobacteria</taxon>
        <taxon>Lysobacterales</taxon>
        <taxon>Lysobacteraceae</taxon>
        <taxon>Luteimonas</taxon>
    </lineage>
</organism>
<protein>
    <recommendedName>
        <fullName evidence="2">histidine kinase</fullName>
        <ecNumber evidence="2">2.7.13.3</ecNumber>
    </recommendedName>
</protein>
<dbReference type="CDD" id="cd00082">
    <property type="entry name" value="HisKA"/>
    <property type="match status" value="1"/>
</dbReference>
<evidence type="ECO:0000256" key="3">
    <source>
        <dbReference type="ARBA" id="ARBA00022553"/>
    </source>
</evidence>
<dbReference type="InterPro" id="IPR036097">
    <property type="entry name" value="HisK_dim/P_sf"/>
</dbReference>
<dbReference type="GO" id="GO:0000155">
    <property type="term" value="F:phosphorelay sensor kinase activity"/>
    <property type="evidence" value="ECO:0007669"/>
    <property type="project" value="InterPro"/>
</dbReference>
<comment type="catalytic activity">
    <reaction evidence="1">
        <text>ATP + protein L-histidine = ADP + protein N-phospho-L-histidine.</text>
        <dbReference type="EC" id="2.7.13.3"/>
    </reaction>
</comment>
<dbReference type="OrthoDB" id="9808408at2"/>
<dbReference type="Gene3D" id="3.30.450.20">
    <property type="entry name" value="PAS domain"/>
    <property type="match status" value="1"/>
</dbReference>
<dbReference type="SUPFAM" id="SSF55785">
    <property type="entry name" value="PYP-like sensor domain (PAS domain)"/>
    <property type="match status" value="1"/>
</dbReference>
<dbReference type="InterPro" id="IPR005467">
    <property type="entry name" value="His_kinase_dom"/>
</dbReference>
<dbReference type="InterPro" id="IPR000014">
    <property type="entry name" value="PAS"/>
</dbReference>
<dbReference type="FunFam" id="3.30.565.10:FF:000006">
    <property type="entry name" value="Sensor histidine kinase WalK"/>
    <property type="match status" value="1"/>
</dbReference>
<dbReference type="EMBL" id="VTFT01000001">
    <property type="protein sequence ID" value="TYT26486.1"/>
    <property type="molecule type" value="Genomic_DNA"/>
</dbReference>
<keyword evidence="6" id="KW-0472">Membrane</keyword>
<dbReference type="Pfam" id="PF00512">
    <property type="entry name" value="HisKA"/>
    <property type="match status" value="1"/>
</dbReference>
<evidence type="ECO:0000313" key="8">
    <source>
        <dbReference type="EMBL" id="TYT26486.1"/>
    </source>
</evidence>
<dbReference type="InterPro" id="IPR004358">
    <property type="entry name" value="Sig_transdc_His_kin-like_C"/>
</dbReference>
<keyword evidence="4" id="KW-0808">Transferase</keyword>
<dbReference type="InterPro" id="IPR050351">
    <property type="entry name" value="BphY/WalK/GraS-like"/>
</dbReference>
<dbReference type="SUPFAM" id="SSF55874">
    <property type="entry name" value="ATPase domain of HSP90 chaperone/DNA topoisomerase II/histidine kinase"/>
    <property type="match status" value="1"/>
</dbReference>